<keyword evidence="2" id="KW-0547">Nucleotide-binding</keyword>
<gene>
    <name evidence="9" type="ORF">ABL78_0250</name>
</gene>
<feature type="domain" description="THIF-type NAD/FAD binding fold" evidence="7">
    <location>
        <begin position="248"/>
        <end position="699"/>
    </location>
</feature>
<dbReference type="GO" id="GO:0005737">
    <property type="term" value="C:cytoplasm"/>
    <property type="evidence" value="ECO:0007669"/>
    <property type="project" value="TreeGrafter"/>
</dbReference>
<dbReference type="GO" id="GO:0031510">
    <property type="term" value="C:SUMO activating enzyme complex"/>
    <property type="evidence" value="ECO:0007669"/>
    <property type="project" value="TreeGrafter"/>
</dbReference>
<accession>A0A0N1PEH2</accession>
<evidence type="ECO:0000259" key="8">
    <source>
        <dbReference type="Pfam" id="PF14732"/>
    </source>
</evidence>
<dbReference type="AlphaFoldDB" id="A0A0N1PEH2"/>
<comment type="pathway">
    <text evidence="5">Protein modification.</text>
</comment>
<feature type="domain" description="Ubiquitin/SUMO-activating enzyme ubiquitin-like" evidence="8">
    <location>
        <begin position="811"/>
        <end position="872"/>
    </location>
</feature>
<dbReference type="GO" id="GO:0005524">
    <property type="term" value="F:ATP binding"/>
    <property type="evidence" value="ECO:0007669"/>
    <property type="project" value="UniProtKB-KW"/>
</dbReference>
<evidence type="ECO:0000256" key="1">
    <source>
        <dbReference type="ARBA" id="ARBA00022598"/>
    </source>
</evidence>
<dbReference type="InterPro" id="IPR035985">
    <property type="entry name" value="Ubiquitin-activating_enz"/>
</dbReference>
<organism evidence="9 10">
    <name type="scientific">Leptomonas seymouri</name>
    <dbReference type="NCBI Taxonomy" id="5684"/>
    <lineage>
        <taxon>Eukaryota</taxon>
        <taxon>Discoba</taxon>
        <taxon>Euglenozoa</taxon>
        <taxon>Kinetoplastea</taxon>
        <taxon>Metakinetoplastina</taxon>
        <taxon>Trypanosomatida</taxon>
        <taxon>Trypanosomatidae</taxon>
        <taxon>Leishmaniinae</taxon>
        <taxon>Leptomonas</taxon>
    </lineage>
</organism>
<dbReference type="GO" id="GO:0016925">
    <property type="term" value="P:protein sumoylation"/>
    <property type="evidence" value="ECO:0007669"/>
    <property type="project" value="TreeGrafter"/>
</dbReference>
<dbReference type="Gene3D" id="1.10.10.2660">
    <property type="entry name" value="Ubiquitin-activating enzyme E1, SCCH domain"/>
    <property type="match status" value="1"/>
</dbReference>
<name>A0A0N1PEH2_LEPSE</name>
<dbReference type="Gene3D" id="3.40.50.720">
    <property type="entry name" value="NAD(P)-binding Rossmann-like Domain"/>
    <property type="match status" value="1"/>
</dbReference>
<evidence type="ECO:0000256" key="2">
    <source>
        <dbReference type="ARBA" id="ARBA00022741"/>
    </source>
</evidence>
<dbReference type="PANTHER" id="PTHR10953">
    <property type="entry name" value="UBIQUITIN-ACTIVATING ENZYME E1"/>
    <property type="match status" value="1"/>
</dbReference>
<evidence type="ECO:0000259" key="7">
    <source>
        <dbReference type="Pfam" id="PF00899"/>
    </source>
</evidence>
<dbReference type="FunFam" id="3.40.50.720:FF:000669">
    <property type="entry name" value="SUMO-activating enzyme subunit"/>
    <property type="match status" value="1"/>
</dbReference>
<dbReference type="OrthoDB" id="10255449at2759"/>
<evidence type="ECO:0000313" key="9">
    <source>
        <dbReference type="EMBL" id="KPI90654.1"/>
    </source>
</evidence>
<feature type="region of interest" description="Disordered" evidence="6">
    <location>
        <begin position="958"/>
        <end position="978"/>
    </location>
</feature>
<dbReference type="InterPro" id="IPR042063">
    <property type="entry name" value="Ubi_acti_E1_SCCH"/>
</dbReference>
<dbReference type="VEuPathDB" id="TriTrypDB:Lsey_0003_0470"/>
<dbReference type="Pfam" id="PF14732">
    <property type="entry name" value="UAE_UbL"/>
    <property type="match status" value="1"/>
</dbReference>
<feature type="compositionally biased region" description="Basic and acidic residues" evidence="6">
    <location>
        <begin position="958"/>
        <end position="967"/>
    </location>
</feature>
<evidence type="ECO:0000256" key="3">
    <source>
        <dbReference type="ARBA" id="ARBA00022786"/>
    </source>
</evidence>
<dbReference type="InterPro" id="IPR000594">
    <property type="entry name" value="ThiF_NAD_FAD-bd"/>
</dbReference>
<reference evidence="9 10" key="1">
    <citation type="journal article" date="2015" name="PLoS Pathog.">
        <title>Leptomonas seymouri: Adaptations to the Dixenous Life Cycle Analyzed by Genome Sequencing, Transcriptome Profiling and Co-infection with Leishmania donovani.</title>
        <authorList>
            <person name="Kraeva N."/>
            <person name="Butenko A."/>
            <person name="Hlavacova J."/>
            <person name="Kostygov A."/>
            <person name="Myskova J."/>
            <person name="Grybchuk D."/>
            <person name="Lestinova T."/>
            <person name="Votypka J."/>
            <person name="Volf P."/>
            <person name="Opperdoes F."/>
            <person name="Flegontov P."/>
            <person name="Lukes J."/>
            <person name="Yurchenko V."/>
        </authorList>
    </citation>
    <scope>NUCLEOTIDE SEQUENCE [LARGE SCALE GENOMIC DNA]</scope>
    <source>
        <strain evidence="9 10">ATCC 30220</strain>
    </source>
</reference>
<dbReference type="InterPro" id="IPR045886">
    <property type="entry name" value="ThiF/MoeB/HesA"/>
</dbReference>
<evidence type="ECO:0000256" key="5">
    <source>
        <dbReference type="ARBA" id="ARBA00043952"/>
    </source>
</evidence>
<sequence>MEARVGHIVIPQEAVQGHDADTNAGTAHEPSAKRPRFDAGAFNGPSLDKGEEGRRYGVANDVVVVTELSVNSLRGALRGYALETLERDGESSVALEVIQAWPKEASTEWPVVMLPESSSSSSWVTWSFCFVPLALDRKDGDANDAFCPVWAPCIKSLEEGAERRSKSFMAATSQGCTPAMPQLILSKATIKALAAIPLPRKVQIVASGCVSAVLSERVCLPDEFSSIPALHADPHSVYPSSYLPTELLSKPLLLVGAGGIGCELLKVLVLSGFTHIHLIDLDTIDATNLNRQFLFQLPDVGHSKAETACRVVLDWFRQEWQTALKFPTDTRRQKPHVVAYHDNIKARRFDDAFYHQFAVVLNALDNVAARQHVNRMCMRNGTPLIESGTMGYNGQVQPIVKGVYECYDCRPKPPDKKTFAVCTIHARPTTMVHCVHYAKELYEVLFGGAAGAAATSSGAAQTAATTAADVNFRLAVEREDGIDPHAHDSPQQQGGESELAYLQTLVAAWRAELQQQHHQEQGHCNHRTSVQTLDCVKPTPTAAQLGAQLLCHLFVDKIEELLALKSSWPTEPPTPLDRTEVERVVAAHERALASSQTVPLKTLAVDEVLSLPDCMTLFEGAVAECLNRPAGVAFKKEDDAAVRFVSATANLRAHVFHITEQPLEEVRSIAGSIVPAIATTNAIIAAAVVHELVALLQSAPAAGPEGGEVKEGKGLLSSERRSQEAGDVAAPHVVYARKVPQARRRRLPAISGRHHVSPSLYTTLKPHGTSSRGTEKPHAVVDAYLVHSTCPNPPNSLHCLICQEVNPTVLVQLDMECVTLGQLVHSFLEDVLCLEGPSVSHNTTMLYEDEDYEGLADKTLAELMRPSFAAAEQSNTHAMDAEPHRFVLTADALNKEVPWSVVLVDAPQTPSSGTAGTMKVASSVDGEGTQLIGCVFTVSGLEQARISEQRALARLGEQRRLQEEGGREAASTEYHRGEPAANSYALPYTAEVIISDDEVSDVEEVTGGNSAELKSATVQRVHHGREDDAVVVLDD</sequence>
<dbReference type="Proteomes" id="UP000038009">
    <property type="component" value="Unassembled WGS sequence"/>
</dbReference>
<dbReference type="Pfam" id="PF00899">
    <property type="entry name" value="ThiF"/>
    <property type="match status" value="1"/>
</dbReference>
<protein>
    <submittedName>
        <fullName evidence="9">Ubiquitin-activating enzyme-like protein</fullName>
    </submittedName>
</protein>
<evidence type="ECO:0000256" key="6">
    <source>
        <dbReference type="SAM" id="MobiDB-lite"/>
    </source>
</evidence>
<dbReference type="FunFam" id="3.50.50.80:FF:000002">
    <property type="entry name" value="SUMO-activating enzyme subunit 2"/>
    <property type="match status" value="1"/>
</dbReference>
<comment type="caution">
    <text evidence="9">The sequence shown here is derived from an EMBL/GenBank/DDBJ whole genome shotgun (WGS) entry which is preliminary data.</text>
</comment>
<proteinExistence type="predicted"/>
<keyword evidence="4" id="KW-0067">ATP-binding</keyword>
<keyword evidence="1" id="KW-0436">Ligase</keyword>
<evidence type="ECO:0000313" key="10">
    <source>
        <dbReference type="Proteomes" id="UP000038009"/>
    </source>
</evidence>
<feature type="region of interest" description="Disordered" evidence="6">
    <location>
        <begin position="1"/>
        <end position="50"/>
    </location>
</feature>
<dbReference type="OMA" id="CQDVHPE"/>
<keyword evidence="3" id="KW-0833">Ubl conjugation pathway</keyword>
<dbReference type="PANTHER" id="PTHR10953:SF5">
    <property type="entry name" value="SUMO-ACTIVATING ENZYME SUBUNIT 2"/>
    <property type="match status" value="1"/>
</dbReference>
<keyword evidence="10" id="KW-1185">Reference proteome</keyword>
<dbReference type="SUPFAM" id="SSF69572">
    <property type="entry name" value="Activating enzymes of the ubiquitin-like proteins"/>
    <property type="match status" value="1"/>
</dbReference>
<dbReference type="EMBL" id="LJSK01000003">
    <property type="protein sequence ID" value="KPI90654.1"/>
    <property type="molecule type" value="Genomic_DNA"/>
</dbReference>
<evidence type="ECO:0000256" key="4">
    <source>
        <dbReference type="ARBA" id="ARBA00022840"/>
    </source>
</evidence>
<dbReference type="InterPro" id="IPR028077">
    <property type="entry name" value="UAE_UbL_dom"/>
</dbReference>
<dbReference type="GO" id="GO:0019948">
    <property type="term" value="F:SUMO activating enzyme activity"/>
    <property type="evidence" value="ECO:0007669"/>
    <property type="project" value="TreeGrafter"/>
</dbReference>